<evidence type="ECO:0000256" key="6">
    <source>
        <dbReference type="ARBA" id="ARBA00022833"/>
    </source>
</evidence>
<evidence type="ECO:0000256" key="12">
    <source>
        <dbReference type="PIRSR" id="PIRSR004803-3"/>
    </source>
</evidence>
<feature type="binding site" evidence="12">
    <location>
        <position position="47"/>
    </location>
    <ligand>
        <name>Ca(2+)</name>
        <dbReference type="ChEBI" id="CHEBI:29108"/>
    </ligand>
</feature>
<dbReference type="InterPro" id="IPR041636">
    <property type="entry name" value="RNase_J_C"/>
</dbReference>
<comment type="caution">
    <text evidence="9">Lacks conserved residue(s) required for the propagation of feature annotation.</text>
</comment>
<organism evidence="14 15">
    <name type="scientific">Candidatus Neomicrothrix subdominans</name>
    <dbReference type="NCBI Taxonomy" id="2954438"/>
    <lineage>
        <taxon>Bacteria</taxon>
        <taxon>Bacillati</taxon>
        <taxon>Actinomycetota</taxon>
        <taxon>Acidimicrobiia</taxon>
        <taxon>Acidimicrobiales</taxon>
        <taxon>Microthrixaceae</taxon>
        <taxon>Candidatus Neomicrothrix</taxon>
    </lineage>
</organism>
<feature type="binding site" evidence="12">
    <location>
        <position position="442"/>
    </location>
    <ligand>
        <name>Ca(2+)</name>
        <dbReference type="ChEBI" id="CHEBI:29108"/>
    </ligand>
</feature>
<accession>A0A936NF55</accession>
<keyword evidence="4 9" id="KW-0255">Endonuclease</keyword>
<feature type="binding site" evidence="12">
    <location>
        <position position="74"/>
    </location>
    <ligand>
        <name>Zn(2+)</name>
        <dbReference type="ChEBI" id="CHEBI:29105"/>
        <label>1</label>
        <note>catalytic</note>
    </ligand>
</feature>
<dbReference type="CDD" id="cd07714">
    <property type="entry name" value="RNaseJ_MBL-fold"/>
    <property type="match status" value="1"/>
</dbReference>
<gene>
    <name evidence="9" type="primary">rnj</name>
    <name evidence="14" type="ORF">IPN02_18900</name>
</gene>
<dbReference type="NCBIfam" id="TIGR00649">
    <property type="entry name" value="MG423"/>
    <property type="match status" value="1"/>
</dbReference>
<dbReference type="PANTHER" id="PTHR43694">
    <property type="entry name" value="RIBONUCLEASE J"/>
    <property type="match status" value="1"/>
</dbReference>
<dbReference type="GO" id="GO:0003723">
    <property type="term" value="F:RNA binding"/>
    <property type="evidence" value="ECO:0007669"/>
    <property type="project" value="UniProtKB-UniRule"/>
</dbReference>
<dbReference type="GO" id="GO:0006364">
    <property type="term" value="P:rRNA processing"/>
    <property type="evidence" value="ECO:0007669"/>
    <property type="project" value="UniProtKB-UniRule"/>
</dbReference>
<comment type="function">
    <text evidence="9">An RNase that has 5'-3' exonuclease and possibly endonuclease activity. Involved in maturation of rRNA and in some organisms also mRNA maturation and/or decay.</text>
</comment>
<feature type="active site" description="Proton acceptor" evidence="10">
    <location>
        <position position="367"/>
    </location>
</feature>
<dbReference type="Pfam" id="PF17770">
    <property type="entry name" value="RNase_J_C"/>
    <property type="match status" value="1"/>
</dbReference>
<keyword evidence="9" id="KW-0698">rRNA processing</keyword>
<dbReference type="GO" id="GO:0008270">
    <property type="term" value="F:zinc ion binding"/>
    <property type="evidence" value="ECO:0007669"/>
    <property type="project" value="InterPro"/>
</dbReference>
<feature type="binding site" evidence="12">
    <location>
        <position position="138"/>
    </location>
    <ligand>
        <name>Zn(2+)</name>
        <dbReference type="ChEBI" id="CHEBI:29105"/>
        <label>1</label>
        <note>catalytic</note>
    </ligand>
</feature>
<proteinExistence type="inferred from homology"/>
<comment type="similarity">
    <text evidence="9">Belongs to the metallo-beta-lactamase superfamily. RNA-metabolizing metallo-beta-lactamase-like family. Bacterial RNase J subfamily.</text>
</comment>
<sequence length="553" mass="60087">MASPLKITFLGGLGEIGRNCAAFEYEDQILLLDCGLMFPDHDMLGVDIVLPDFSWVHERADKIVGCVLTHGHEDHVGALSYLLPDVSFPLYGTEVTLGLAYPRIEENGLLGRTEFNEVRDGETHQIGPFSCQFFAMTHSVPQAVATAITTGQGTVLHSGDFKIDLTPVDGRLCDLSGIGSIATDPGIRLLLADSTNAGSAGYSVSETEVGKVLYDLMHRYRGRRIVTACFASHIHRVQQIADAAIEYGRKVATLGRSMKRNVAMAREMGVLHIPDDALIDIEEISKYEPGEVIVISTGSQGEAMSALTLMATRESRWLNVGEEDVVILSSHPIPGNEHAVNKVIDKLTRQGVEVVHSGIEDVHATGHAKREELKLLQSLTHADWFVPVHGEFTHMTHHAKIAEQMGTPTDRILVCEDGDTLVLDDDGLTRGDRVPAEYIYVDGKTVGEIGSSVLRDRQVLGEEGVVNIVVMVDLDRREIVAGPELSTRGWVQEVESADLLAEGCKRAAKAINDSLSGGGNADQVAKAARKAVGSFVNQRTRRRPMIVPVVLEA</sequence>
<feature type="binding site" evidence="11">
    <location>
        <begin position="363"/>
        <end position="367"/>
    </location>
    <ligand>
        <name>substrate</name>
    </ligand>
</feature>
<dbReference type="PIRSF" id="PIRSF004803">
    <property type="entry name" value="RnjA"/>
    <property type="match status" value="1"/>
</dbReference>
<dbReference type="InterPro" id="IPR004613">
    <property type="entry name" value="RNase_J"/>
</dbReference>
<comment type="cofactor">
    <cofactor evidence="12">
        <name>Ca(2+)</name>
        <dbReference type="ChEBI" id="CHEBI:29108"/>
    </cofactor>
    <text evidence="12">Binds 1 Ca(2+) cation per subunit. Seen in 1 crystal structure, it is not clear if it is physiologically important.</text>
</comment>
<comment type="subunit">
    <text evidence="9">Homodimer, may be a subunit of the RNA degradosome.</text>
</comment>
<comment type="subcellular location">
    <subcellularLocation>
        <location evidence="9">Cytoplasm</location>
    </subcellularLocation>
</comment>
<dbReference type="Pfam" id="PF00753">
    <property type="entry name" value="Lactamase_B"/>
    <property type="match status" value="1"/>
</dbReference>
<keyword evidence="12" id="KW-0106">Calcium</keyword>
<keyword evidence="5 9" id="KW-0378">Hydrolase</keyword>
<keyword evidence="2 9" id="KW-0540">Nuclease</keyword>
<dbReference type="AlphaFoldDB" id="A0A936NF55"/>
<feature type="binding site" evidence="12">
    <location>
        <position position="389"/>
    </location>
    <ligand>
        <name>Zn(2+)</name>
        <dbReference type="ChEBI" id="CHEBI:29105"/>
        <label>1</label>
        <note>catalytic</note>
    </ligand>
</feature>
<evidence type="ECO:0000256" key="4">
    <source>
        <dbReference type="ARBA" id="ARBA00022759"/>
    </source>
</evidence>
<keyword evidence="7 9" id="KW-0269">Exonuclease</keyword>
<dbReference type="HAMAP" id="MF_01491">
    <property type="entry name" value="RNase_J_bact"/>
    <property type="match status" value="1"/>
</dbReference>
<feature type="domain" description="Metallo-beta-lactamase" evidence="13">
    <location>
        <begin position="17"/>
        <end position="202"/>
    </location>
</feature>
<comment type="caution">
    <text evidence="14">The sequence shown here is derived from an EMBL/GenBank/DDBJ whole genome shotgun (WGS) entry which is preliminary data.</text>
</comment>
<protein>
    <recommendedName>
        <fullName evidence="9">Ribonuclease J</fullName>
        <shortName evidence="9">RNase J</shortName>
        <ecNumber evidence="9">3.1.-.-</ecNumber>
    </recommendedName>
</protein>
<evidence type="ECO:0000313" key="15">
    <source>
        <dbReference type="Proteomes" id="UP000727993"/>
    </source>
</evidence>
<dbReference type="Gene3D" id="3.60.15.10">
    <property type="entry name" value="Ribonuclease Z/Hydroxyacylglutathione hydrolase-like"/>
    <property type="match status" value="1"/>
</dbReference>
<dbReference type="InterPro" id="IPR030854">
    <property type="entry name" value="RNase_J_bac"/>
</dbReference>
<comment type="cofactor">
    <cofactor evidence="12">
        <name>Zn(2+)</name>
        <dbReference type="ChEBI" id="CHEBI:29105"/>
    </cofactor>
    <text evidence="12">Binds 2 Zn(2+) ions per subunit. It is not clear if Zn(2+) or Mg(2+) is physiologically important.</text>
</comment>
<dbReference type="GO" id="GO:0004534">
    <property type="term" value="F:5'-3' RNA exonuclease activity"/>
    <property type="evidence" value="ECO:0007669"/>
    <property type="project" value="UniProtKB-UniRule"/>
</dbReference>
<dbReference type="InterPro" id="IPR036866">
    <property type="entry name" value="RibonucZ/Hydroxyglut_hydro"/>
</dbReference>
<dbReference type="Gene3D" id="3.10.20.580">
    <property type="match status" value="1"/>
</dbReference>
<feature type="binding site" evidence="12">
    <location>
        <position position="72"/>
    </location>
    <ligand>
        <name>Zn(2+)</name>
        <dbReference type="ChEBI" id="CHEBI:29105"/>
        <label>1</label>
        <note>catalytic</note>
    </ligand>
</feature>
<dbReference type="EMBL" id="JADJZA010000011">
    <property type="protein sequence ID" value="MBK9298855.1"/>
    <property type="molecule type" value="Genomic_DNA"/>
</dbReference>
<keyword evidence="1 9" id="KW-0963">Cytoplasm</keyword>
<feature type="binding site" evidence="12">
    <location>
        <position position="70"/>
    </location>
    <ligand>
        <name>Zn(2+)</name>
        <dbReference type="ChEBI" id="CHEBI:29105"/>
        <label>1</label>
        <note>catalytic</note>
    </ligand>
</feature>
<dbReference type="SMART" id="SM00849">
    <property type="entry name" value="Lactamase_B"/>
    <property type="match status" value="1"/>
</dbReference>
<feature type="binding site" evidence="12">
    <location>
        <position position="160"/>
    </location>
    <ligand>
        <name>Zn(2+)</name>
        <dbReference type="ChEBI" id="CHEBI:29105"/>
        <label>1</label>
        <note>catalytic</note>
    </ligand>
</feature>
<evidence type="ECO:0000313" key="14">
    <source>
        <dbReference type="EMBL" id="MBK9298855.1"/>
    </source>
</evidence>
<evidence type="ECO:0000256" key="1">
    <source>
        <dbReference type="ARBA" id="ARBA00022490"/>
    </source>
</evidence>
<dbReference type="InterPro" id="IPR042173">
    <property type="entry name" value="RNase_J_2"/>
</dbReference>
<dbReference type="Proteomes" id="UP000727993">
    <property type="component" value="Unassembled WGS sequence"/>
</dbReference>
<dbReference type="Pfam" id="PF22505">
    <property type="entry name" value="RNase_J_b_CASP"/>
    <property type="match status" value="1"/>
</dbReference>
<name>A0A936NF55_9ACTN</name>
<evidence type="ECO:0000256" key="5">
    <source>
        <dbReference type="ARBA" id="ARBA00022801"/>
    </source>
</evidence>
<reference evidence="14 15" key="1">
    <citation type="submission" date="2020-10" db="EMBL/GenBank/DDBJ databases">
        <title>Connecting structure to function with the recovery of over 1000 high-quality activated sludge metagenome-assembled genomes encoding full-length rRNA genes using long-read sequencing.</title>
        <authorList>
            <person name="Singleton C.M."/>
            <person name="Petriglieri F."/>
            <person name="Kristensen J.M."/>
            <person name="Kirkegaard R.H."/>
            <person name="Michaelsen T.Y."/>
            <person name="Andersen M.H."/>
            <person name="Karst S.M."/>
            <person name="Dueholm M.S."/>
            <person name="Nielsen P.H."/>
            <person name="Albertsen M."/>
        </authorList>
    </citation>
    <scope>NUCLEOTIDE SEQUENCE [LARGE SCALE GENOMIC DNA]</scope>
    <source>
        <strain evidence="14">Lyne_18-Q3-R50-59_MAXAC.006</strain>
    </source>
</reference>
<feature type="binding site" evidence="12">
    <location>
        <position position="45"/>
    </location>
    <ligand>
        <name>Ca(2+)</name>
        <dbReference type="ChEBI" id="CHEBI:29108"/>
    </ligand>
</feature>
<feature type="active site" description="Proton donor" evidence="10">
    <location>
        <position position="193"/>
    </location>
</feature>
<dbReference type="InterPro" id="IPR001279">
    <property type="entry name" value="Metallo-B-lactamas"/>
</dbReference>
<dbReference type="SUPFAM" id="SSF56281">
    <property type="entry name" value="Metallo-hydrolase/oxidoreductase"/>
    <property type="match status" value="1"/>
</dbReference>
<evidence type="ECO:0000259" key="13">
    <source>
        <dbReference type="SMART" id="SM00849"/>
    </source>
</evidence>
<evidence type="ECO:0000256" key="2">
    <source>
        <dbReference type="ARBA" id="ARBA00022722"/>
    </source>
</evidence>
<evidence type="ECO:0000256" key="9">
    <source>
        <dbReference type="HAMAP-Rule" id="MF_01491"/>
    </source>
</evidence>
<evidence type="ECO:0000256" key="3">
    <source>
        <dbReference type="ARBA" id="ARBA00022723"/>
    </source>
</evidence>
<keyword evidence="6 12" id="KW-0862">Zinc</keyword>
<feature type="binding site" evidence="12">
    <location>
        <position position="75"/>
    </location>
    <ligand>
        <name>Zn(2+)</name>
        <dbReference type="ChEBI" id="CHEBI:29105"/>
        <label>1</label>
        <note>catalytic</note>
    </ligand>
</feature>
<dbReference type="InterPro" id="IPR011108">
    <property type="entry name" value="RMMBL"/>
</dbReference>
<dbReference type="GO" id="GO:0005737">
    <property type="term" value="C:cytoplasm"/>
    <property type="evidence" value="ECO:0007669"/>
    <property type="project" value="UniProtKB-SubCell"/>
</dbReference>
<dbReference type="Pfam" id="PF07521">
    <property type="entry name" value="RMMBL"/>
    <property type="match status" value="1"/>
</dbReference>
<evidence type="ECO:0000256" key="8">
    <source>
        <dbReference type="ARBA" id="ARBA00022884"/>
    </source>
</evidence>
<evidence type="ECO:0000256" key="11">
    <source>
        <dbReference type="PIRSR" id="PIRSR004803-2"/>
    </source>
</evidence>
<keyword evidence="3 12" id="KW-0479">Metal-binding</keyword>
<dbReference type="PANTHER" id="PTHR43694:SF1">
    <property type="entry name" value="RIBONUCLEASE J"/>
    <property type="match status" value="1"/>
</dbReference>
<feature type="binding site" evidence="11">
    <location>
        <begin position="231"/>
        <end position="233"/>
    </location>
    <ligand>
        <name>substrate</name>
    </ligand>
</feature>
<keyword evidence="8 9" id="KW-0694">RNA-binding</keyword>
<dbReference type="EC" id="3.1.-.-" evidence="9"/>
<dbReference type="GO" id="GO:0004521">
    <property type="term" value="F:RNA endonuclease activity"/>
    <property type="evidence" value="ECO:0007669"/>
    <property type="project" value="UniProtKB-UniRule"/>
</dbReference>
<dbReference type="Gene3D" id="3.40.50.10710">
    <property type="entry name" value="Metallo-hydrolase/oxidoreductase"/>
    <property type="match status" value="1"/>
</dbReference>
<evidence type="ECO:0000256" key="10">
    <source>
        <dbReference type="PIRSR" id="PIRSR004803-1"/>
    </source>
</evidence>
<dbReference type="InterPro" id="IPR055132">
    <property type="entry name" value="RNase_J_b_CASP"/>
</dbReference>
<evidence type="ECO:0000256" key="7">
    <source>
        <dbReference type="ARBA" id="ARBA00022839"/>
    </source>
</evidence>